<dbReference type="AlphaFoldDB" id="A0A3B1DNP5"/>
<comment type="subcellular location">
    <subcellularLocation>
        <location evidence="1">Cell inner membrane</location>
        <topology evidence="1">Multi-pass membrane protein</topology>
    </subcellularLocation>
</comment>
<dbReference type="InterPro" id="IPR003004">
    <property type="entry name" value="GspF/PilC"/>
</dbReference>
<reference evidence="11" key="1">
    <citation type="submission" date="2018-06" db="EMBL/GenBank/DDBJ databases">
        <authorList>
            <person name="Zhirakovskaya E."/>
        </authorList>
    </citation>
    <scope>NUCLEOTIDE SEQUENCE</scope>
</reference>
<protein>
    <submittedName>
        <fullName evidence="11">Type IV fimbrial assembly protein PilC</fullName>
    </submittedName>
</protein>
<name>A0A3B1DNP5_9ZZZZ</name>
<dbReference type="Gene3D" id="1.20.81.30">
    <property type="entry name" value="Type II secretion system (T2SS), domain F"/>
    <property type="match status" value="2"/>
</dbReference>
<feature type="transmembrane region" description="Helical" evidence="9">
    <location>
        <begin position="169"/>
        <end position="198"/>
    </location>
</feature>
<evidence type="ECO:0000259" key="10">
    <source>
        <dbReference type="Pfam" id="PF00482"/>
    </source>
</evidence>
<dbReference type="PANTHER" id="PTHR30012:SF7">
    <property type="entry name" value="PROTEIN TRANSPORT PROTEIN HOFC HOMOLOG"/>
    <property type="match status" value="1"/>
</dbReference>
<keyword evidence="5" id="KW-0997">Cell inner membrane</keyword>
<keyword evidence="4" id="KW-1003">Cell membrane</keyword>
<evidence type="ECO:0000256" key="3">
    <source>
        <dbReference type="ARBA" id="ARBA00022448"/>
    </source>
</evidence>
<sequence>MPTFKYVAKNLEAKQVAGKISADSKSAVIEELRKRQLIIISVDKVKGGSLATKSLGGGGKVKPDEVVIFSRQLATMVDAGIPILQGLNALQEQVVHPTFKKALTAIEADIQHGSSLSGAFAKHSNIFDTLFVNMVKVGETGGVLSAVLDRISSYMEKTLRLQRKVKSALIYPAVVISMAIIITIVLLVKVVPTFAGIYDSFDRELPAMTQVLINTSDFLKKYLLFIIGGLVALFFTIRKWHKTEKGGMILDGVTLRMPIFGDLLRKVAISRFSRTLATLIQSGVPILESLDIVGKTIGNRVLEKVIEDVKNNVREGESLDEPLAKSGVFPPMVTRMIAIGEKSGQMEKMLLKISEFYDDQVDAAVEGLTSIIEPLIIGVLGVIIGFIVIALFLPIINITQVL</sequence>
<proteinExistence type="inferred from homology"/>
<dbReference type="Pfam" id="PF00482">
    <property type="entry name" value="T2SSF"/>
    <property type="match status" value="2"/>
</dbReference>
<keyword evidence="7 9" id="KW-1133">Transmembrane helix</keyword>
<dbReference type="GO" id="GO:0015628">
    <property type="term" value="P:protein secretion by the type II secretion system"/>
    <property type="evidence" value="ECO:0007669"/>
    <property type="project" value="TreeGrafter"/>
</dbReference>
<evidence type="ECO:0000256" key="6">
    <source>
        <dbReference type="ARBA" id="ARBA00022692"/>
    </source>
</evidence>
<dbReference type="InterPro" id="IPR042094">
    <property type="entry name" value="T2SS_GspF_sf"/>
</dbReference>
<evidence type="ECO:0000256" key="7">
    <source>
        <dbReference type="ARBA" id="ARBA00022989"/>
    </source>
</evidence>
<dbReference type="InterPro" id="IPR001992">
    <property type="entry name" value="T2SS_GspF/T4SS_PilC_CS"/>
</dbReference>
<organism evidence="11">
    <name type="scientific">hydrothermal vent metagenome</name>
    <dbReference type="NCBI Taxonomy" id="652676"/>
    <lineage>
        <taxon>unclassified sequences</taxon>
        <taxon>metagenomes</taxon>
        <taxon>ecological metagenomes</taxon>
    </lineage>
</organism>
<keyword evidence="6 9" id="KW-0812">Transmembrane</keyword>
<dbReference type="FunFam" id="1.20.81.30:FF:000001">
    <property type="entry name" value="Type II secretion system protein F"/>
    <property type="match status" value="2"/>
</dbReference>
<feature type="transmembrane region" description="Helical" evidence="9">
    <location>
        <begin position="218"/>
        <end position="237"/>
    </location>
</feature>
<keyword evidence="3" id="KW-0813">Transport</keyword>
<feature type="transmembrane region" description="Helical" evidence="9">
    <location>
        <begin position="375"/>
        <end position="396"/>
    </location>
</feature>
<evidence type="ECO:0000256" key="8">
    <source>
        <dbReference type="ARBA" id="ARBA00023136"/>
    </source>
</evidence>
<evidence type="ECO:0000256" key="1">
    <source>
        <dbReference type="ARBA" id="ARBA00004429"/>
    </source>
</evidence>
<dbReference type="InterPro" id="IPR018076">
    <property type="entry name" value="T2SS_GspF_dom"/>
</dbReference>
<dbReference type="PANTHER" id="PTHR30012">
    <property type="entry name" value="GENERAL SECRETION PATHWAY PROTEIN"/>
    <property type="match status" value="1"/>
</dbReference>
<evidence type="ECO:0000256" key="5">
    <source>
        <dbReference type="ARBA" id="ARBA00022519"/>
    </source>
</evidence>
<dbReference type="GO" id="GO:0005886">
    <property type="term" value="C:plasma membrane"/>
    <property type="evidence" value="ECO:0007669"/>
    <property type="project" value="UniProtKB-SubCell"/>
</dbReference>
<dbReference type="PROSITE" id="PS00874">
    <property type="entry name" value="T2SP_F"/>
    <property type="match status" value="1"/>
</dbReference>
<accession>A0A3B1DNP5</accession>
<evidence type="ECO:0000256" key="9">
    <source>
        <dbReference type="SAM" id="Phobius"/>
    </source>
</evidence>
<feature type="domain" description="Type II secretion system protein GspF" evidence="10">
    <location>
        <begin position="272"/>
        <end position="394"/>
    </location>
</feature>
<dbReference type="PRINTS" id="PR00812">
    <property type="entry name" value="BCTERIALGSPF"/>
</dbReference>
<keyword evidence="8 9" id="KW-0472">Membrane</keyword>
<evidence type="ECO:0000313" key="11">
    <source>
        <dbReference type="EMBL" id="VAX37714.1"/>
    </source>
</evidence>
<evidence type="ECO:0000256" key="4">
    <source>
        <dbReference type="ARBA" id="ARBA00022475"/>
    </source>
</evidence>
<comment type="similarity">
    <text evidence="2">Belongs to the GSP F family.</text>
</comment>
<dbReference type="EMBL" id="UOGJ01000136">
    <property type="protein sequence ID" value="VAX37714.1"/>
    <property type="molecule type" value="Genomic_DNA"/>
</dbReference>
<evidence type="ECO:0000256" key="2">
    <source>
        <dbReference type="ARBA" id="ARBA00005745"/>
    </source>
</evidence>
<gene>
    <name evidence="11" type="ORF">MNBD_UNCLBAC01-168</name>
</gene>
<feature type="domain" description="Type II secretion system protein GspF" evidence="10">
    <location>
        <begin position="69"/>
        <end position="192"/>
    </location>
</feature>